<proteinExistence type="predicted"/>
<reference evidence="1 2" key="2">
    <citation type="journal article" date="2012" name="J. Bacteriol.">
        <title>Complete genome sequences of Desulfosporosinus orientis DSM765T, Desulfosporosinus youngiae DSM17734T, Desulfosporosinus meridiei DSM13257T, and Desulfosporosinus acidiphilus DSM22704T.</title>
        <authorList>
            <person name="Pester M."/>
            <person name="Brambilla E."/>
            <person name="Alazard D."/>
            <person name="Rattei T."/>
            <person name="Weinmaier T."/>
            <person name="Han J."/>
            <person name="Lucas S."/>
            <person name="Lapidus A."/>
            <person name="Cheng J.F."/>
            <person name="Goodwin L."/>
            <person name="Pitluck S."/>
            <person name="Peters L."/>
            <person name="Ovchinnikova G."/>
            <person name="Teshima H."/>
            <person name="Detter J.C."/>
            <person name="Han C.S."/>
            <person name="Tapia R."/>
            <person name="Land M.L."/>
            <person name="Hauser L."/>
            <person name="Kyrpides N.C."/>
            <person name="Ivanova N.N."/>
            <person name="Pagani I."/>
            <person name="Huntmann M."/>
            <person name="Wei C.L."/>
            <person name="Davenport K.W."/>
            <person name="Daligault H."/>
            <person name="Chain P.S."/>
            <person name="Chen A."/>
            <person name="Mavromatis K."/>
            <person name="Markowitz V."/>
            <person name="Szeto E."/>
            <person name="Mikhailova N."/>
            <person name="Pati A."/>
            <person name="Wagner M."/>
            <person name="Woyke T."/>
            <person name="Ollivier B."/>
            <person name="Klenk H.P."/>
            <person name="Spring S."/>
            <person name="Loy A."/>
        </authorList>
    </citation>
    <scope>NUCLEOTIDE SEQUENCE [LARGE SCALE GENOMIC DNA]</scope>
    <source>
        <strain evidence="2">ATCC 19365 / DSM 765 / NCIMB 8382 / VKM B-1628</strain>
    </source>
</reference>
<reference evidence="2" key="1">
    <citation type="submission" date="2011-11" db="EMBL/GenBank/DDBJ databases">
        <title>Complete sequence of Desulfosporosinus orientis DSM 765.</title>
        <authorList>
            <person name="Lucas S."/>
            <person name="Han J."/>
            <person name="Lapidus A."/>
            <person name="Cheng J.-F."/>
            <person name="Goodwin L."/>
            <person name="Pitluck S."/>
            <person name="Peters L."/>
            <person name="Ovchinnikova G."/>
            <person name="Teshima H."/>
            <person name="Detter J.C."/>
            <person name="Han C."/>
            <person name="Tapia R."/>
            <person name="Land M."/>
            <person name="Hauser L."/>
            <person name="Kyrpides N."/>
            <person name="Ivanova N."/>
            <person name="Pagani I."/>
            <person name="Pester M."/>
            <person name="Spring S."/>
            <person name="Ollivier B."/>
            <person name="Rattei T."/>
            <person name="Klenk H.-P."/>
            <person name="Wagner M."/>
            <person name="Loy A."/>
            <person name="Woyke T."/>
        </authorList>
    </citation>
    <scope>NUCLEOTIDE SEQUENCE [LARGE SCALE GENOMIC DNA]</scope>
    <source>
        <strain evidence="2">ATCC 19365 / DSM 765 / NCIMB 8382 / VKM B-1628</strain>
    </source>
</reference>
<dbReference type="PATRIC" id="fig|768706.3.peg.748"/>
<dbReference type="KEGG" id="dor:Desor_0780"/>
<dbReference type="RefSeq" id="WP_014183288.1">
    <property type="nucleotide sequence ID" value="NC_016584.1"/>
</dbReference>
<evidence type="ECO:0000313" key="2">
    <source>
        <dbReference type="Proteomes" id="UP000006346"/>
    </source>
</evidence>
<organism evidence="1 2">
    <name type="scientific">Desulfosporosinus orientis (strain ATCC 19365 / DSM 765 / NCIMB 8382 / VKM B-1628 / Singapore I)</name>
    <name type="common">Desulfotomaculum orientis</name>
    <dbReference type="NCBI Taxonomy" id="768706"/>
    <lineage>
        <taxon>Bacteria</taxon>
        <taxon>Bacillati</taxon>
        <taxon>Bacillota</taxon>
        <taxon>Clostridia</taxon>
        <taxon>Eubacteriales</taxon>
        <taxon>Desulfitobacteriaceae</taxon>
        <taxon>Desulfosporosinus</taxon>
    </lineage>
</organism>
<sequence length="54" mass="6267">MPNHCKFIPLDLYQECIEPLDSDTHAEMITEKDPVIYQHASQWTTIYPNSSDLS</sequence>
<dbReference type="HOGENOM" id="CLU_3079258_0_0_9"/>
<gene>
    <name evidence="1" type="ordered locus">Desor_0780</name>
</gene>
<keyword evidence="2" id="KW-1185">Reference proteome</keyword>
<evidence type="ECO:0000313" key="1">
    <source>
        <dbReference type="EMBL" id="AET66463.1"/>
    </source>
</evidence>
<dbReference type="Proteomes" id="UP000006346">
    <property type="component" value="Chromosome"/>
</dbReference>
<protein>
    <submittedName>
        <fullName evidence="1">Uncharacterized protein</fullName>
    </submittedName>
</protein>
<dbReference type="STRING" id="768706.Desor_0780"/>
<dbReference type="EMBL" id="CP003108">
    <property type="protein sequence ID" value="AET66463.1"/>
    <property type="molecule type" value="Genomic_DNA"/>
</dbReference>
<accession>G7WAB4</accession>
<name>G7WAB4_DESOD</name>
<dbReference type="AlphaFoldDB" id="G7WAB4"/>